<dbReference type="Proteomes" id="UP000179807">
    <property type="component" value="Unassembled WGS sequence"/>
</dbReference>
<dbReference type="VEuPathDB" id="TrichDB:TRFO_25263"/>
<feature type="coiled-coil region" evidence="1">
    <location>
        <begin position="321"/>
        <end position="414"/>
    </location>
</feature>
<comment type="caution">
    <text evidence="2">The sequence shown here is derived from an EMBL/GenBank/DDBJ whole genome shotgun (WGS) entry which is preliminary data.</text>
</comment>
<keyword evidence="3" id="KW-1185">Reference proteome</keyword>
<organism evidence="2 3">
    <name type="scientific">Tritrichomonas foetus</name>
    <dbReference type="NCBI Taxonomy" id="1144522"/>
    <lineage>
        <taxon>Eukaryota</taxon>
        <taxon>Metamonada</taxon>
        <taxon>Parabasalia</taxon>
        <taxon>Tritrichomonadida</taxon>
        <taxon>Tritrichomonadidae</taxon>
        <taxon>Tritrichomonas</taxon>
    </lineage>
</organism>
<evidence type="ECO:0000256" key="1">
    <source>
        <dbReference type="SAM" id="Coils"/>
    </source>
</evidence>
<feature type="coiled-coil region" evidence="1">
    <location>
        <begin position="140"/>
        <end position="283"/>
    </location>
</feature>
<sequence>MKGSYHYEESFTPMQKLQLDNKRLERDRQKLTRENESLKEKNRILRLEILSMKSTNQKVNDKFSKSMTKIESMHSAFAEMAQKTRNMEWEKNSIDMKRRELIRKKIDDDKQTQRLESAVNSLSIKCIQHKTSDQITVNKMTEYERLIEKQSRQIMKLKSENERLKEQFVRANNNLSTTATELKRKEKYSAMTQRELNQQIQNQEDKLNKTYSQIKQIEKQKEEVEEKVVKQTKKAENLEISNKNMILNIHQVNDLLQKEKENRKEKEMEIIKLKKEVDRLNGIIQQNGLQIDAFQKRLDALQSVAYKKAQQREKDKATPRFEKLRQKYVSLEESNKVLNEEITFLQNNNKLLKSQLNSQSANRVNQLMFQNEAIRNENAKLRKQLEESDLLKKIDEMQEKIENLENNLESKNHEE</sequence>
<dbReference type="AlphaFoldDB" id="A0A1J4K5B8"/>
<name>A0A1J4K5B8_9EUKA</name>
<accession>A0A1J4K5B8</accession>
<keyword evidence="1" id="KW-0175">Coiled coil</keyword>
<proteinExistence type="predicted"/>
<dbReference type="RefSeq" id="XP_068359785.1">
    <property type="nucleotide sequence ID" value="XM_068504243.1"/>
</dbReference>
<feature type="coiled-coil region" evidence="1">
    <location>
        <begin position="14"/>
        <end position="48"/>
    </location>
</feature>
<evidence type="ECO:0000313" key="2">
    <source>
        <dbReference type="EMBL" id="OHT06649.1"/>
    </source>
</evidence>
<dbReference type="GeneID" id="94838947"/>
<evidence type="ECO:0000313" key="3">
    <source>
        <dbReference type="Proteomes" id="UP000179807"/>
    </source>
</evidence>
<protein>
    <submittedName>
        <fullName evidence="2">Uncharacterized protein</fullName>
    </submittedName>
</protein>
<reference evidence="2" key="1">
    <citation type="submission" date="2016-10" db="EMBL/GenBank/DDBJ databases">
        <authorList>
            <person name="Benchimol M."/>
            <person name="Almeida L.G."/>
            <person name="Vasconcelos A.T."/>
            <person name="Perreira-Neves A."/>
            <person name="Rosa I.A."/>
            <person name="Tasca T."/>
            <person name="Bogo M.R."/>
            <person name="de Souza W."/>
        </authorList>
    </citation>
    <scope>NUCLEOTIDE SEQUENCE [LARGE SCALE GENOMIC DNA]</scope>
    <source>
        <strain evidence="2">K</strain>
    </source>
</reference>
<dbReference type="EMBL" id="MLAK01000719">
    <property type="protein sequence ID" value="OHT06649.1"/>
    <property type="molecule type" value="Genomic_DNA"/>
</dbReference>
<gene>
    <name evidence="2" type="ORF">TRFO_25263</name>
</gene>